<protein>
    <recommendedName>
        <fullName evidence="1">Dynein heavy chain tail domain-containing protein</fullName>
    </recommendedName>
</protein>
<dbReference type="Pfam" id="PF08385">
    <property type="entry name" value="DHC_N1"/>
    <property type="match status" value="2"/>
</dbReference>
<evidence type="ECO:0000313" key="2">
    <source>
        <dbReference type="EMBL" id="OWK14055.1"/>
    </source>
</evidence>
<organism evidence="2 3">
    <name type="scientific">Cervus elaphus hippelaphus</name>
    <name type="common">European red deer</name>
    <dbReference type="NCBI Taxonomy" id="46360"/>
    <lineage>
        <taxon>Eukaryota</taxon>
        <taxon>Metazoa</taxon>
        <taxon>Chordata</taxon>
        <taxon>Craniata</taxon>
        <taxon>Vertebrata</taxon>
        <taxon>Euteleostomi</taxon>
        <taxon>Mammalia</taxon>
        <taxon>Eutheria</taxon>
        <taxon>Laurasiatheria</taxon>
        <taxon>Artiodactyla</taxon>
        <taxon>Ruminantia</taxon>
        <taxon>Pecora</taxon>
        <taxon>Cervidae</taxon>
        <taxon>Cervinae</taxon>
        <taxon>Cervus</taxon>
    </lineage>
</organism>
<gene>
    <name evidence="2" type="ORF">Celaphus_00000388</name>
</gene>
<evidence type="ECO:0000313" key="3">
    <source>
        <dbReference type="Proteomes" id="UP000242450"/>
    </source>
</evidence>
<feature type="domain" description="Dynein heavy chain tail" evidence="1">
    <location>
        <begin position="491"/>
        <end position="547"/>
    </location>
</feature>
<sequence>MDDLRVLWMRDRVYNAFGITDPQLFEELLNRNDGEAEELILHFLNQTSDEEGASTLFFYRKVVPEEVEVEIDDDLPGLFEEEEEDEETEFQKAESIDRASDLPSMPGEAIEYHSIQLIRDEFLMNIQKFASSIQRTMQQLEVRKVLDVIKESDSLLVANLQPVLTELFKFHMEASDNVRFLSTVERHFKNITHGSSFHVVLETIPSMMSALRMVWIISRHYNKDERMIPLMERIAWEIAERVCKVGAAWLQLPASPQLCPPAHHSISLLPRENRASAQHKTLEARNTLNMWKKAYFDTRAKIEASGREARWEFDRKRLFERTDYMATICQDLYDILQVVEEFYNIFGPELKAVTGDPKRIDDVLCRVDGLVTPMENLTFDPFSIKCSQYWKYVMDDFKIEVLASNTSFDLTLEVDTVIEKEAKNFIDESFKTLRSAEAAFDMLLKFKHIRSREAINRQMMMKFNDILAQYCKEVKQKYLELGRMMKDYEDRKYTDGIQRMLDHYHMLTGTLNEAESLLLDDHSQELLRVFRSGYKRLNWNSLGIADYITRCKQAIGKFESLVHQIHKNAEDISSRLTLIESINLFKYPAPKSEDELPGVKEFFEHIERERAKDVDHMVRWYLAIGPLLTKVEGLVIHTNTGKAPRLASYYEYWENRIYEVLTKLILKNLQSFNSLVLGNVPLFQTETILTAPEIILHPNANEIDKMCVHCVRNCVEMTKHFVRWMKGSCIECPPQKGEEEELVTISFYNDISQNPQIIEQAVMIPQNVHRILVNLMKYLQKWKRYRPLWKLDKAIVMEKFAAKKPPCVLYDEKLQFYARIASEVMHHVLIKDEHCIRLQLGPLANTVQENAKSWVVSLGRLLNDSAREELNNLHEEME</sequence>
<dbReference type="GO" id="GO:0007018">
    <property type="term" value="P:microtubule-based movement"/>
    <property type="evidence" value="ECO:0007669"/>
    <property type="project" value="InterPro"/>
</dbReference>
<dbReference type="PANTHER" id="PTHR22878">
    <property type="entry name" value="DYNEIN HEAVY CHAIN 6, AXONEMAL-LIKE-RELATED"/>
    <property type="match status" value="1"/>
</dbReference>
<feature type="non-terminal residue" evidence="2">
    <location>
        <position position="878"/>
    </location>
</feature>
<dbReference type="PANTHER" id="PTHR22878:SF63">
    <property type="entry name" value="DYNEIN AXONEMAL HEAVY CHAIN 10"/>
    <property type="match status" value="1"/>
</dbReference>
<accession>A0A212D718</accession>
<proteinExistence type="predicted"/>
<name>A0A212D718_CEREH</name>
<keyword evidence="3" id="KW-1185">Reference proteome</keyword>
<evidence type="ECO:0000259" key="1">
    <source>
        <dbReference type="Pfam" id="PF08385"/>
    </source>
</evidence>
<reference evidence="2 3" key="1">
    <citation type="journal article" date="2018" name="Mol. Genet. Genomics">
        <title>The red deer Cervus elaphus genome CerEla1.0: sequencing, annotating, genes, and chromosomes.</title>
        <authorList>
            <person name="Bana N.A."/>
            <person name="Nyiri A."/>
            <person name="Nagy J."/>
            <person name="Frank K."/>
            <person name="Nagy T."/>
            <person name="Steger V."/>
            <person name="Schiller M."/>
            <person name="Lakatos P."/>
            <person name="Sugar L."/>
            <person name="Horn P."/>
            <person name="Barta E."/>
            <person name="Orosz L."/>
        </authorList>
    </citation>
    <scope>NUCLEOTIDE SEQUENCE [LARGE SCALE GENOMIC DNA]</scope>
    <source>
        <strain evidence="2">Hungarian</strain>
    </source>
</reference>
<comment type="caution">
    <text evidence="2">The sequence shown here is derived from an EMBL/GenBank/DDBJ whole genome shotgun (WGS) entry which is preliminary data.</text>
</comment>
<dbReference type="AlphaFoldDB" id="A0A212D718"/>
<dbReference type="OrthoDB" id="64868at2759"/>
<dbReference type="Proteomes" id="UP000242450">
    <property type="component" value="Chromosome 5"/>
</dbReference>
<dbReference type="GO" id="GO:0045505">
    <property type="term" value="F:dynein intermediate chain binding"/>
    <property type="evidence" value="ECO:0007669"/>
    <property type="project" value="InterPro"/>
</dbReference>
<dbReference type="GO" id="GO:0051959">
    <property type="term" value="F:dynein light intermediate chain binding"/>
    <property type="evidence" value="ECO:0007669"/>
    <property type="project" value="InterPro"/>
</dbReference>
<dbReference type="EMBL" id="MKHE01000005">
    <property type="protein sequence ID" value="OWK14055.1"/>
    <property type="molecule type" value="Genomic_DNA"/>
</dbReference>
<dbReference type="GO" id="GO:0030286">
    <property type="term" value="C:dynein complex"/>
    <property type="evidence" value="ECO:0007669"/>
    <property type="project" value="InterPro"/>
</dbReference>
<dbReference type="InterPro" id="IPR013594">
    <property type="entry name" value="Dynein_heavy_tail"/>
</dbReference>
<dbReference type="InterPro" id="IPR026983">
    <property type="entry name" value="DHC"/>
</dbReference>
<feature type="domain" description="Dynein heavy chain tail" evidence="1">
    <location>
        <begin position="131"/>
        <end position="476"/>
    </location>
</feature>